<dbReference type="Proteomes" id="UP000178406">
    <property type="component" value="Unassembled WGS sequence"/>
</dbReference>
<reference evidence="1 2" key="1">
    <citation type="journal article" date="2016" name="Nat. Commun.">
        <title>Thousands of microbial genomes shed light on interconnected biogeochemical processes in an aquifer system.</title>
        <authorList>
            <person name="Anantharaman K."/>
            <person name="Brown C.T."/>
            <person name="Hug L.A."/>
            <person name="Sharon I."/>
            <person name="Castelle C.J."/>
            <person name="Probst A.J."/>
            <person name="Thomas B.C."/>
            <person name="Singh A."/>
            <person name="Wilkins M.J."/>
            <person name="Karaoz U."/>
            <person name="Brodie E.L."/>
            <person name="Williams K.H."/>
            <person name="Hubbard S.S."/>
            <person name="Banfield J.F."/>
        </authorList>
    </citation>
    <scope>NUCLEOTIDE SEQUENCE [LARGE SCALE GENOMIC DNA]</scope>
</reference>
<gene>
    <name evidence="1" type="ORF">A3J56_01725</name>
</gene>
<organism evidence="1 2">
    <name type="scientific">Candidatus Giovannonibacteria bacterium RIFCSPHIGHO2_02_FULL_46_20</name>
    <dbReference type="NCBI Taxonomy" id="1798338"/>
    <lineage>
        <taxon>Bacteria</taxon>
        <taxon>Candidatus Giovannoniibacteriota</taxon>
    </lineage>
</organism>
<accession>A0A1F5WEP8</accession>
<evidence type="ECO:0000313" key="1">
    <source>
        <dbReference type="EMBL" id="OGF74040.1"/>
    </source>
</evidence>
<comment type="caution">
    <text evidence="1">The sequence shown here is derived from an EMBL/GenBank/DDBJ whole genome shotgun (WGS) entry which is preliminary data.</text>
</comment>
<name>A0A1F5WEP8_9BACT</name>
<protein>
    <submittedName>
        <fullName evidence="1">LPS biosynthesis protein</fullName>
    </submittedName>
</protein>
<sequence length="403" mass="47417">MVHYCTKCVYPSASAFRLVFDENGICSGCRVHEDAKKINWNERKTMFKNIAEEYRNRDGSNYDCIVPVSGGKDSYFQVHYVIKVGLRPLLVTYHGNNYLPEGEYNLERMREVFDCDHIIVRPSVETLKKLNRIAFKIHGDMNWHNHAGIETVPPKIAIKFNIPLVVWGEHGSLDLSGMFSLKDRVEYTKRFRLEHAQHGFDWNNFTDEGLEEFGRSELKEGLCPQDLALWQFPSDEELMKVGMRGIYLGNFIPWDANVHVELVKKLYNWKPAETPFERTYRNFSNLDDMHENGIHDYLKFIKFGYGRGTDHACKDIRAGHMMREEGIAMVKKYDHIKPRRDLERWLVYVGMTEAEFDRICDTFRDPRVWWIKDGEWWKDTICGEASSYGKVHLSEEQQTKYKK</sequence>
<dbReference type="InterPro" id="IPR020022">
    <property type="entry name" value="N-acetyl_sugar_amidoTrfase"/>
</dbReference>
<proteinExistence type="predicted"/>
<dbReference type="AlphaFoldDB" id="A0A1F5WEP8"/>
<dbReference type="EMBL" id="MFHQ01000030">
    <property type="protein sequence ID" value="OGF74040.1"/>
    <property type="molecule type" value="Genomic_DNA"/>
</dbReference>
<dbReference type="STRING" id="1798338.A3J56_01725"/>
<dbReference type="NCBIfam" id="TIGR03573">
    <property type="entry name" value="WbuX"/>
    <property type="match status" value="1"/>
</dbReference>
<evidence type="ECO:0000313" key="2">
    <source>
        <dbReference type="Proteomes" id="UP000178406"/>
    </source>
</evidence>
<dbReference type="SUPFAM" id="SSF52402">
    <property type="entry name" value="Adenine nucleotide alpha hydrolases-like"/>
    <property type="match status" value="1"/>
</dbReference>